<gene>
    <name evidence="4" type="ORF">FDA94_21985</name>
</gene>
<evidence type="ECO:0000313" key="4">
    <source>
        <dbReference type="EMBL" id="TKK86323.1"/>
    </source>
</evidence>
<reference evidence="4 5" key="1">
    <citation type="submission" date="2019-04" db="EMBL/GenBank/DDBJ databases">
        <title>Herbidospora sp. NEAU-GS14.nov., a novel actinomycete isolated from soil.</title>
        <authorList>
            <person name="Han L."/>
        </authorList>
    </citation>
    <scope>NUCLEOTIDE SEQUENCE [LARGE SCALE GENOMIC DNA]</scope>
    <source>
        <strain evidence="4 5">NEAU-GS14</strain>
    </source>
</reference>
<feature type="domain" description="Orc1-like AAA ATPase" evidence="3">
    <location>
        <begin position="15"/>
        <end position="163"/>
    </location>
</feature>
<evidence type="ECO:0000313" key="5">
    <source>
        <dbReference type="Proteomes" id="UP000308705"/>
    </source>
</evidence>
<organism evidence="4 5">
    <name type="scientific">Herbidospora galbida</name>
    <dbReference type="NCBI Taxonomy" id="2575442"/>
    <lineage>
        <taxon>Bacteria</taxon>
        <taxon>Bacillati</taxon>
        <taxon>Actinomycetota</taxon>
        <taxon>Actinomycetes</taxon>
        <taxon>Streptosporangiales</taxon>
        <taxon>Streptosporangiaceae</taxon>
        <taxon>Herbidospora</taxon>
    </lineage>
</organism>
<dbReference type="InterPro" id="IPR027417">
    <property type="entry name" value="P-loop_NTPase"/>
</dbReference>
<evidence type="ECO:0000256" key="2">
    <source>
        <dbReference type="ARBA" id="ARBA00022840"/>
    </source>
</evidence>
<comment type="caution">
    <text evidence="4">The sequence shown here is derived from an EMBL/GenBank/DDBJ whole genome shotgun (WGS) entry which is preliminary data.</text>
</comment>
<dbReference type="SUPFAM" id="SSF52540">
    <property type="entry name" value="P-loop containing nucleoside triphosphate hydrolases"/>
    <property type="match status" value="1"/>
</dbReference>
<proteinExistence type="predicted"/>
<dbReference type="RefSeq" id="WP_170991076.1">
    <property type="nucleotide sequence ID" value="NZ_SZQA01000022.1"/>
</dbReference>
<evidence type="ECO:0000256" key="1">
    <source>
        <dbReference type="ARBA" id="ARBA00022741"/>
    </source>
</evidence>
<keyword evidence="5" id="KW-1185">Reference proteome</keyword>
<accession>A0A4V5V0U9</accession>
<keyword evidence="2" id="KW-0067">ATP-binding</keyword>
<dbReference type="GO" id="GO:0005737">
    <property type="term" value="C:cytoplasm"/>
    <property type="evidence" value="ECO:0007669"/>
    <property type="project" value="TreeGrafter"/>
</dbReference>
<dbReference type="PANTHER" id="PTHR16305:SF35">
    <property type="entry name" value="TRANSCRIPTIONAL ACTIVATOR DOMAIN"/>
    <property type="match status" value="1"/>
</dbReference>
<dbReference type="GO" id="GO:0004016">
    <property type="term" value="F:adenylate cyclase activity"/>
    <property type="evidence" value="ECO:0007669"/>
    <property type="project" value="TreeGrafter"/>
</dbReference>
<dbReference type="Proteomes" id="UP000308705">
    <property type="component" value="Unassembled WGS sequence"/>
</dbReference>
<dbReference type="GO" id="GO:0005524">
    <property type="term" value="F:ATP binding"/>
    <property type="evidence" value="ECO:0007669"/>
    <property type="project" value="UniProtKB-KW"/>
</dbReference>
<keyword evidence="1" id="KW-0547">Nucleotide-binding</keyword>
<feature type="non-terminal residue" evidence="4">
    <location>
        <position position="391"/>
    </location>
</feature>
<dbReference type="PANTHER" id="PTHR16305">
    <property type="entry name" value="TESTICULAR SOLUBLE ADENYLYL CYCLASE"/>
    <property type="match status" value="1"/>
</dbReference>
<name>A0A4V5V0U9_9ACTN</name>
<protein>
    <submittedName>
        <fullName evidence="4">Helix-turn-helix transcriptional regulator</fullName>
    </submittedName>
</protein>
<sequence>MVPGGTPRSSGSVIIGRADERAALDRFVATLRNGFSGVVLLRGDAGIGKTALLDYVSAKALPTTRVARVAGVQEEAAFAYAALHRLLIPFLHRHDRLMPTQAGALRVAFGLAEGPPPDRFLVGLATLSMLADATAEQPILVCVDDAQWLDGESLAVLAFVARRAYAEGIGLVFAMRTELPGLAGLPVTEVTGLPEPEALELLRATVGGTLDERVAARIVAATSGNPLALTDLGRELSSEQLRGGRSLPDPLPIGSRLEELYLRQVRHLPPDTQAWLLLAAAEPGGDLAYISAAADTLGLRLAATAPAEASRLLSVGATAAFRHPLIRSAVYGGATSVARRHAHRALAEATTRPADVDRRAWHLAAACLLPDEQVAAELERSADRAGARGGF</sequence>
<dbReference type="Pfam" id="PF13191">
    <property type="entry name" value="AAA_16"/>
    <property type="match status" value="1"/>
</dbReference>
<dbReference type="InterPro" id="IPR041664">
    <property type="entry name" value="AAA_16"/>
</dbReference>
<evidence type="ECO:0000259" key="3">
    <source>
        <dbReference type="Pfam" id="PF13191"/>
    </source>
</evidence>
<dbReference type="EMBL" id="SZQA01000022">
    <property type="protein sequence ID" value="TKK86323.1"/>
    <property type="molecule type" value="Genomic_DNA"/>
</dbReference>
<dbReference type="AlphaFoldDB" id="A0A4V5V0U9"/>